<feature type="transmembrane region" description="Helical" evidence="1">
    <location>
        <begin position="46"/>
        <end position="67"/>
    </location>
</feature>
<organism evidence="3 4">
    <name type="scientific">Pedobacter polaris</name>
    <dbReference type="NCBI Taxonomy" id="2571273"/>
    <lineage>
        <taxon>Bacteria</taxon>
        <taxon>Pseudomonadati</taxon>
        <taxon>Bacteroidota</taxon>
        <taxon>Sphingobacteriia</taxon>
        <taxon>Sphingobacteriales</taxon>
        <taxon>Sphingobacteriaceae</taxon>
        <taxon>Pedobacter</taxon>
    </lineage>
</organism>
<sequence length="501" mass="56769">MENDFSKPQRQSAAGIIIMAGYSIQQVVRALIIPFIVFAVKAERAHLLYFFAGAGVLVLLTLIYSYFNYLKFTFFLDDKKQEFIINKGVFNKTLLTIPLEKIQQVNINQSLLQKIIGVYSLQIDTAGGADKEVSIKAINEASAYILKEHLLNGKKAEGTPSLDEELPKLNTEIPFLSISPATLLKVGLTSNYGSSVALLIGFAYALFHNTKEILRAFDTDNGQVEAAIEKGFTIASIGFLVIAVIFILLIINIIRTFVKYYDFKISKHKHSLLISTGLLTKKNTLLSPNKVQITTYSQNYFQRKFNMLNLSLKQADSGNPKDPKDLEKSNLSIPGCSPAEKDEILKMILGNIPNHAKTFAPNFRFINLPIIFSAILPVGIYIGLWLNIPEVKPFYPLAIAYFVISIIMIYFSYKRHRLMVNQEFIIKKSGIWDVSFEHIFPHKIQAITTFQYPWHKNVDVGHVNLHTAAGVIHFKYGSYTEIKNLVNYWLYQVESSDEDWM</sequence>
<dbReference type="PANTHER" id="PTHR34473:SF2">
    <property type="entry name" value="UPF0699 TRANSMEMBRANE PROTEIN YDBT"/>
    <property type="match status" value="1"/>
</dbReference>
<evidence type="ECO:0000313" key="3">
    <source>
        <dbReference type="EMBL" id="TKC10763.1"/>
    </source>
</evidence>
<feature type="transmembrane region" description="Helical" evidence="1">
    <location>
        <begin position="394"/>
        <end position="413"/>
    </location>
</feature>
<evidence type="ECO:0000256" key="1">
    <source>
        <dbReference type="SAM" id="Phobius"/>
    </source>
</evidence>
<keyword evidence="4" id="KW-1185">Reference proteome</keyword>
<dbReference type="PANTHER" id="PTHR34473">
    <property type="entry name" value="UPF0699 TRANSMEMBRANE PROTEIN YDBS"/>
    <property type="match status" value="1"/>
</dbReference>
<accession>A0A4U1CSN5</accession>
<feature type="transmembrane region" description="Helical" evidence="1">
    <location>
        <begin position="365"/>
        <end position="388"/>
    </location>
</feature>
<feature type="domain" description="YdbS-like PH" evidence="2">
    <location>
        <begin position="78"/>
        <end position="149"/>
    </location>
</feature>
<feature type="transmembrane region" description="Helical" evidence="1">
    <location>
        <begin position="232"/>
        <end position="254"/>
    </location>
</feature>
<gene>
    <name evidence="3" type="ORF">FA048_11370</name>
</gene>
<comment type="caution">
    <text evidence="3">The sequence shown here is derived from an EMBL/GenBank/DDBJ whole genome shotgun (WGS) entry which is preliminary data.</text>
</comment>
<proteinExistence type="predicted"/>
<dbReference type="Proteomes" id="UP000309488">
    <property type="component" value="Unassembled WGS sequence"/>
</dbReference>
<protein>
    <recommendedName>
        <fullName evidence="2">YdbS-like PH domain-containing protein</fullName>
    </recommendedName>
</protein>
<dbReference type="EMBL" id="SWBR01000002">
    <property type="protein sequence ID" value="TKC10763.1"/>
    <property type="molecule type" value="Genomic_DNA"/>
</dbReference>
<dbReference type="PIRSF" id="PIRSF026631">
    <property type="entry name" value="UCP026631"/>
    <property type="match status" value="1"/>
</dbReference>
<keyword evidence="1" id="KW-1133">Transmembrane helix</keyword>
<keyword evidence="1" id="KW-0812">Transmembrane</keyword>
<reference evidence="3 4" key="1">
    <citation type="submission" date="2019-04" db="EMBL/GenBank/DDBJ databases">
        <title>Pedobacter sp. RP-3-22 sp. nov., isolated from Arctic soil.</title>
        <authorList>
            <person name="Dahal R.H."/>
            <person name="Kim D.-U."/>
        </authorList>
    </citation>
    <scope>NUCLEOTIDE SEQUENCE [LARGE SCALE GENOMIC DNA]</scope>
    <source>
        <strain evidence="3 4">RP-3-22</strain>
    </source>
</reference>
<evidence type="ECO:0000259" key="2">
    <source>
        <dbReference type="Pfam" id="PF03703"/>
    </source>
</evidence>
<feature type="transmembrane region" description="Helical" evidence="1">
    <location>
        <begin position="12"/>
        <end position="40"/>
    </location>
</feature>
<dbReference type="AlphaFoldDB" id="A0A4U1CSN5"/>
<dbReference type="RefSeq" id="WP_136840914.1">
    <property type="nucleotide sequence ID" value="NZ_SWBR01000002.1"/>
</dbReference>
<dbReference type="Pfam" id="PF03703">
    <property type="entry name" value="bPH_2"/>
    <property type="match status" value="2"/>
</dbReference>
<dbReference type="InterPro" id="IPR014529">
    <property type="entry name" value="UCP026631"/>
</dbReference>
<name>A0A4U1CSN5_9SPHI</name>
<feature type="domain" description="YdbS-like PH" evidence="2">
    <location>
        <begin position="270"/>
        <end position="323"/>
    </location>
</feature>
<feature type="transmembrane region" description="Helical" evidence="1">
    <location>
        <begin position="186"/>
        <end position="207"/>
    </location>
</feature>
<evidence type="ECO:0000313" key="4">
    <source>
        <dbReference type="Proteomes" id="UP000309488"/>
    </source>
</evidence>
<dbReference type="InterPro" id="IPR005182">
    <property type="entry name" value="YdbS-like_PH"/>
</dbReference>
<keyword evidence="1" id="KW-0472">Membrane</keyword>
<dbReference type="OrthoDB" id="1049931at2"/>